<dbReference type="InterPro" id="IPR023416">
    <property type="entry name" value="Transthyretin/HIU_hydrolase_d"/>
</dbReference>
<name>A0ABV7BW44_9PROT</name>
<dbReference type="RefSeq" id="WP_216838048.1">
    <property type="nucleotide sequence ID" value="NZ_JAFNJS010000005.1"/>
</dbReference>
<sequence length="117" mass="12691">MPGGISVHAVDVASGRPGLGMKVEIHRILEDGERLAVAEGRLGADGALHHPVTQGQGVQEGVHEVLFHIGAFFAESASPPPPFLELVPFRFRVFDATLHYHLPIKFTPWGFSLYRGA</sequence>
<evidence type="ECO:0000259" key="1">
    <source>
        <dbReference type="Pfam" id="PF00576"/>
    </source>
</evidence>
<keyword evidence="2" id="KW-0378">Hydrolase</keyword>
<protein>
    <submittedName>
        <fullName evidence="2">Hydroxyisourate hydrolase</fullName>
    </submittedName>
</protein>
<feature type="domain" description="Transthyretin/hydroxyisourate hydrolase" evidence="1">
    <location>
        <begin position="5"/>
        <end position="116"/>
    </location>
</feature>
<reference evidence="3" key="1">
    <citation type="journal article" date="2019" name="Int. J. Syst. Evol. Microbiol.">
        <title>The Global Catalogue of Microorganisms (GCM) 10K type strain sequencing project: providing services to taxonomists for standard genome sequencing and annotation.</title>
        <authorList>
            <consortium name="The Broad Institute Genomics Platform"/>
            <consortium name="The Broad Institute Genome Sequencing Center for Infectious Disease"/>
            <person name="Wu L."/>
            <person name="Ma J."/>
        </authorList>
    </citation>
    <scope>NUCLEOTIDE SEQUENCE [LARGE SCALE GENOMIC DNA]</scope>
    <source>
        <strain evidence="3">CGMCC 1.16855</strain>
    </source>
</reference>
<accession>A0ABV7BW44</accession>
<dbReference type="Proteomes" id="UP001595420">
    <property type="component" value="Unassembled WGS sequence"/>
</dbReference>
<keyword evidence="3" id="KW-1185">Reference proteome</keyword>
<evidence type="ECO:0000313" key="2">
    <source>
        <dbReference type="EMBL" id="MFC3001987.1"/>
    </source>
</evidence>
<dbReference type="Pfam" id="PF00576">
    <property type="entry name" value="Transthyretin"/>
    <property type="match status" value="1"/>
</dbReference>
<gene>
    <name evidence="2" type="ORF">ACFOD3_18935</name>
</gene>
<dbReference type="PANTHER" id="PTHR10395">
    <property type="entry name" value="URICASE AND TRANSTHYRETIN-RELATED"/>
    <property type="match status" value="1"/>
</dbReference>
<evidence type="ECO:0000313" key="3">
    <source>
        <dbReference type="Proteomes" id="UP001595420"/>
    </source>
</evidence>
<comment type="caution">
    <text evidence="2">The sequence shown here is derived from an EMBL/GenBank/DDBJ whole genome shotgun (WGS) entry which is preliminary data.</text>
</comment>
<dbReference type="PANTHER" id="PTHR10395:SF7">
    <property type="entry name" value="5-HYDROXYISOURATE HYDROLASE"/>
    <property type="match status" value="1"/>
</dbReference>
<dbReference type="EMBL" id="JBHRSB010000005">
    <property type="protein sequence ID" value="MFC3001987.1"/>
    <property type="molecule type" value="Genomic_DNA"/>
</dbReference>
<dbReference type="GO" id="GO:0016787">
    <property type="term" value="F:hydrolase activity"/>
    <property type="evidence" value="ECO:0007669"/>
    <property type="project" value="UniProtKB-KW"/>
</dbReference>
<organism evidence="2 3">
    <name type="scientific">Falsiroseomonas tokyonensis</name>
    <dbReference type="NCBI Taxonomy" id="430521"/>
    <lineage>
        <taxon>Bacteria</taxon>
        <taxon>Pseudomonadati</taxon>
        <taxon>Pseudomonadota</taxon>
        <taxon>Alphaproteobacteria</taxon>
        <taxon>Acetobacterales</taxon>
        <taxon>Roseomonadaceae</taxon>
        <taxon>Falsiroseomonas</taxon>
    </lineage>
</organism>
<proteinExistence type="predicted"/>